<dbReference type="EMBL" id="GL833156">
    <property type="protein sequence ID" value="EGB04074.1"/>
    <property type="molecule type" value="Genomic_DNA"/>
</dbReference>
<dbReference type="GeneID" id="20221239"/>
<dbReference type="PANTHER" id="PTHR43677">
    <property type="entry name" value="SHORT-CHAIN DEHYDROGENASE/REDUCTASE"/>
    <property type="match status" value="1"/>
</dbReference>
<dbReference type="RefSeq" id="XP_009041199.1">
    <property type="nucleotide sequence ID" value="XM_009042951.1"/>
</dbReference>
<dbReference type="Gene3D" id="3.90.180.10">
    <property type="entry name" value="Medium-chain alcohol dehydrogenases, catalytic domain"/>
    <property type="match status" value="1"/>
</dbReference>
<dbReference type="InterPro" id="IPR051397">
    <property type="entry name" value="Zn-ADH-like_protein"/>
</dbReference>
<accession>F0YLC9</accession>
<dbReference type="SUPFAM" id="SSF50129">
    <property type="entry name" value="GroES-like"/>
    <property type="match status" value="1"/>
</dbReference>
<dbReference type="OrthoDB" id="10257049at2759"/>
<dbReference type="InterPro" id="IPR020843">
    <property type="entry name" value="ER"/>
</dbReference>
<dbReference type="InterPro" id="IPR013154">
    <property type="entry name" value="ADH-like_N"/>
</dbReference>
<dbReference type="SMART" id="SM00829">
    <property type="entry name" value="PKS_ER"/>
    <property type="match status" value="1"/>
</dbReference>
<dbReference type="Pfam" id="PF00107">
    <property type="entry name" value="ADH_zinc_N"/>
    <property type="match status" value="1"/>
</dbReference>
<evidence type="ECO:0000313" key="2">
    <source>
        <dbReference type="EMBL" id="EGB04074.1"/>
    </source>
</evidence>
<keyword evidence="3" id="KW-1185">Reference proteome</keyword>
<proteinExistence type="predicted"/>
<dbReference type="GO" id="GO:0016491">
    <property type="term" value="F:oxidoreductase activity"/>
    <property type="evidence" value="ECO:0007669"/>
    <property type="project" value="InterPro"/>
</dbReference>
<dbReference type="eggNOG" id="KOG1197">
    <property type="taxonomic scope" value="Eukaryota"/>
</dbReference>
<name>F0YLC9_AURAN</name>
<dbReference type="AlphaFoldDB" id="F0YLC9"/>
<dbReference type="Pfam" id="PF08240">
    <property type="entry name" value="ADH_N"/>
    <property type="match status" value="1"/>
</dbReference>
<dbReference type="Proteomes" id="UP000002729">
    <property type="component" value="Unassembled WGS sequence"/>
</dbReference>
<protein>
    <recommendedName>
        <fullName evidence="1">Enoyl reductase (ER) domain-containing protein</fullName>
    </recommendedName>
</protein>
<dbReference type="InterPro" id="IPR011032">
    <property type="entry name" value="GroES-like_sf"/>
</dbReference>
<reference evidence="2 3" key="1">
    <citation type="journal article" date="2011" name="Proc. Natl. Acad. Sci. U.S.A.">
        <title>Niche of harmful alga Aureococcus anophagefferens revealed through ecogenomics.</title>
        <authorList>
            <person name="Gobler C.J."/>
            <person name="Berry D.L."/>
            <person name="Dyhrman S.T."/>
            <person name="Wilhelm S.W."/>
            <person name="Salamov A."/>
            <person name="Lobanov A.V."/>
            <person name="Zhang Y."/>
            <person name="Collier J.L."/>
            <person name="Wurch L.L."/>
            <person name="Kustka A.B."/>
            <person name="Dill B.D."/>
            <person name="Shah M."/>
            <person name="VerBerkmoes N.C."/>
            <person name="Kuo A."/>
            <person name="Terry A."/>
            <person name="Pangilinan J."/>
            <person name="Lindquist E.A."/>
            <person name="Lucas S."/>
            <person name="Paulsen I.T."/>
            <person name="Hattenrath-Lehmann T.K."/>
            <person name="Talmage S.C."/>
            <person name="Walker E.A."/>
            <person name="Koch F."/>
            <person name="Burson A.M."/>
            <person name="Marcoval M.A."/>
            <person name="Tang Y.Z."/>
            <person name="Lecleir G.R."/>
            <person name="Coyne K.J."/>
            <person name="Berg G.M."/>
            <person name="Bertrand E.M."/>
            <person name="Saito M.A."/>
            <person name="Gladyshev V.N."/>
            <person name="Grigoriev I.V."/>
        </authorList>
    </citation>
    <scope>NUCLEOTIDE SEQUENCE [LARGE SCALE GENOMIC DNA]</scope>
    <source>
        <strain evidence="3">CCMP 1984</strain>
    </source>
</reference>
<dbReference type="InParanoid" id="F0YLC9"/>
<evidence type="ECO:0000313" key="3">
    <source>
        <dbReference type="Proteomes" id="UP000002729"/>
    </source>
</evidence>
<evidence type="ECO:0000259" key="1">
    <source>
        <dbReference type="SMART" id="SM00829"/>
    </source>
</evidence>
<dbReference type="PANTHER" id="PTHR43677:SF4">
    <property type="entry name" value="QUINONE OXIDOREDUCTASE-LIKE PROTEIN 2"/>
    <property type="match status" value="1"/>
</dbReference>
<organism evidence="3">
    <name type="scientific">Aureococcus anophagefferens</name>
    <name type="common">Harmful bloom alga</name>
    <dbReference type="NCBI Taxonomy" id="44056"/>
    <lineage>
        <taxon>Eukaryota</taxon>
        <taxon>Sar</taxon>
        <taxon>Stramenopiles</taxon>
        <taxon>Ochrophyta</taxon>
        <taxon>Pelagophyceae</taxon>
        <taxon>Pelagomonadales</taxon>
        <taxon>Pelagomonadaceae</taxon>
        <taxon>Aureococcus</taxon>
    </lineage>
</organism>
<dbReference type="Gene3D" id="3.40.50.720">
    <property type="entry name" value="NAD(P)-binding Rossmann-like Domain"/>
    <property type="match status" value="1"/>
</dbReference>
<dbReference type="InterPro" id="IPR013149">
    <property type="entry name" value="ADH-like_C"/>
</dbReference>
<gene>
    <name evidence="2" type="ORF">AURANDRAFT_33062</name>
</gene>
<dbReference type="InterPro" id="IPR036291">
    <property type="entry name" value="NAD(P)-bd_dom_sf"/>
</dbReference>
<sequence>MKVVQATSDGGNIEWRDLPRPKFASRKGESDTVIIAVCTIGLSYADHLFLHGRYQVKRPCPISPGLEGTGVVSAVARGTILWRIGTRAGFASLLNGACAEEVLLASFECMQLPDEVDHIQVVQYSALGVNFTTAHFALVYRAPIAVWDGNFLLVLGAAGGVGLAAVQVGKILGSTLIACASTQSKRLLCNELGADFVVDYTSRTWPLHIVDLTAGAGADCVFDPVGGDHIFRCLRCT</sequence>
<dbReference type="SUPFAM" id="SSF51735">
    <property type="entry name" value="NAD(P)-binding Rossmann-fold domains"/>
    <property type="match status" value="1"/>
</dbReference>
<feature type="domain" description="Enoyl reductase (ER)" evidence="1">
    <location>
        <begin position="10"/>
        <end position="230"/>
    </location>
</feature>
<dbReference type="KEGG" id="aaf:AURANDRAFT_33062"/>